<name>A0A517N7Z7_9BACT</name>
<dbReference type="PROSITE" id="PS51918">
    <property type="entry name" value="RADICAL_SAM"/>
    <property type="match status" value="1"/>
</dbReference>
<proteinExistence type="inferred from homology"/>
<dbReference type="AlphaFoldDB" id="A0A517N7Z7"/>
<evidence type="ECO:0000313" key="4">
    <source>
        <dbReference type="EMBL" id="QDT03251.1"/>
    </source>
</evidence>
<keyword evidence="2" id="KW-0408">Iron</keyword>
<evidence type="ECO:0000313" key="5">
    <source>
        <dbReference type="Proteomes" id="UP000318538"/>
    </source>
</evidence>
<dbReference type="GO" id="GO:0051539">
    <property type="term" value="F:4 iron, 4 sulfur cluster binding"/>
    <property type="evidence" value="ECO:0007669"/>
    <property type="project" value="UniProtKB-UniRule"/>
</dbReference>
<dbReference type="PANTHER" id="PTHR13932">
    <property type="entry name" value="COPROPORPHYRINIGEN III OXIDASE"/>
    <property type="match status" value="1"/>
</dbReference>
<accession>A0A517N7Z7</accession>
<comment type="subcellular location">
    <subcellularLocation>
        <location evidence="2">Cytoplasm</location>
    </subcellularLocation>
</comment>
<dbReference type="GO" id="GO:0005737">
    <property type="term" value="C:cytoplasm"/>
    <property type="evidence" value="ECO:0007669"/>
    <property type="project" value="UniProtKB-SubCell"/>
</dbReference>
<keyword evidence="5" id="KW-1185">Reference proteome</keyword>
<dbReference type="Pfam" id="PF04055">
    <property type="entry name" value="Radical_SAM"/>
    <property type="match status" value="1"/>
</dbReference>
<evidence type="ECO:0000259" key="3">
    <source>
        <dbReference type="PROSITE" id="PS51918"/>
    </source>
</evidence>
<dbReference type="InterPro" id="IPR010723">
    <property type="entry name" value="HemN_C"/>
</dbReference>
<dbReference type="InterPro" id="IPR023404">
    <property type="entry name" value="rSAM_horseshoe"/>
</dbReference>
<feature type="domain" description="Radical SAM core" evidence="3">
    <location>
        <begin position="11"/>
        <end position="242"/>
    </location>
</feature>
<dbReference type="InterPro" id="IPR034505">
    <property type="entry name" value="Coproporphyrinogen-III_oxidase"/>
</dbReference>
<keyword evidence="2" id="KW-0004">4Fe-4S</keyword>
<keyword evidence="2" id="KW-0949">S-adenosyl-L-methionine</keyword>
<dbReference type="Pfam" id="PF06969">
    <property type="entry name" value="HemN_C"/>
    <property type="match status" value="1"/>
</dbReference>
<dbReference type="KEGG" id="rlc:K227x_16330"/>
<keyword evidence="2" id="KW-0479">Metal-binding</keyword>
<dbReference type="GO" id="GO:0006779">
    <property type="term" value="P:porphyrin-containing compound biosynthetic process"/>
    <property type="evidence" value="ECO:0007669"/>
    <property type="project" value="InterPro"/>
</dbReference>
<keyword evidence="2" id="KW-0349">Heme</keyword>
<dbReference type="SFLD" id="SFLDF00562">
    <property type="entry name" value="HemN-like__clustered_with_heat"/>
    <property type="match status" value="1"/>
</dbReference>
<gene>
    <name evidence="4" type="ORF">K227x_16330</name>
</gene>
<keyword evidence="2" id="KW-0143">Chaperone</keyword>
<dbReference type="SMART" id="SM00729">
    <property type="entry name" value="Elp3"/>
    <property type="match status" value="1"/>
</dbReference>
<evidence type="ECO:0000256" key="2">
    <source>
        <dbReference type="RuleBase" id="RU364116"/>
    </source>
</evidence>
<organism evidence="4 5">
    <name type="scientific">Rubripirellula lacrimiformis</name>
    <dbReference type="NCBI Taxonomy" id="1930273"/>
    <lineage>
        <taxon>Bacteria</taxon>
        <taxon>Pseudomonadati</taxon>
        <taxon>Planctomycetota</taxon>
        <taxon>Planctomycetia</taxon>
        <taxon>Pirellulales</taxon>
        <taxon>Pirellulaceae</taxon>
        <taxon>Rubripirellula</taxon>
    </lineage>
</organism>
<sequence length="386" mass="42670">MAVDQAELSAFQWPTPTSAYVHVPFCRHRCGYCNFSVLADRDDLMESYLDAVDAELSALESPAVQTVFIGGGTPTHLPIDALDRLLQIVTNRLQLSDDFEWSVEANPEDITDEKLDCLVAHGINRISLGMQSFHDAKLAGLERGHSGAGGAAVIRQVAEVIRNVSIDLIFAAPGETATQWRDDLQMALSLPIQHLSTYALTFEKGTSFWSRRLRGELSAADESVEIDMYQAARQMTADAGLQQYEVSSFAKPAARCRHNLAYWDGLGWYAAGPGAARFVDGRREVNHRSTTTYLKRMRGGLSPVAESDAITVQQYARERAAFGVRQIDGVDLDRIHRETGIDIRGMCADMIQRSTDEQLLEEADGLIRLTQRGVLFADTVAGRFLD</sequence>
<dbReference type="SFLD" id="SFLDG01065">
    <property type="entry name" value="anaerobic_coproporphyrinogen-I"/>
    <property type="match status" value="1"/>
</dbReference>
<dbReference type="CDD" id="cd01335">
    <property type="entry name" value="Radical_SAM"/>
    <property type="match status" value="1"/>
</dbReference>
<keyword evidence="2" id="KW-0411">Iron-sulfur</keyword>
<dbReference type="SFLD" id="SFLDS00029">
    <property type="entry name" value="Radical_SAM"/>
    <property type="match status" value="1"/>
</dbReference>
<dbReference type="InterPro" id="IPR006638">
    <property type="entry name" value="Elp3/MiaA/NifB-like_rSAM"/>
</dbReference>
<dbReference type="EMBL" id="CP036525">
    <property type="protein sequence ID" value="QDT03251.1"/>
    <property type="molecule type" value="Genomic_DNA"/>
</dbReference>
<dbReference type="SUPFAM" id="SSF102114">
    <property type="entry name" value="Radical SAM enzymes"/>
    <property type="match status" value="1"/>
</dbReference>
<evidence type="ECO:0000256" key="1">
    <source>
        <dbReference type="ARBA" id="ARBA00006100"/>
    </source>
</evidence>
<dbReference type="InterPro" id="IPR004559">
    <property type="entry name" value="HemW-like"/>
</dbReference>
<dbReference type="GO" id="GO:0046872">
    <property type="term" value="F:metal ion binding"/>
    <property type="evidence" value="ECO:0007669"/>
    <property type="project" value="UniProtKB-UniRule"/>
</dbReference>
<dbReference type="InterPro" id="IPR058240">
    <property type="entry name" value="rSAM_sf"/>
</dbReference>
<dbReference type="RefSeq" id="WP_145168978.1">
    <property type="nucleotide sequence ID" value="NZ_CP036525.1"/>
</dbReference>
<dbReference type="OrthoDB" id="9808022at2"/>
<keyword evidence="2" id="KW-0963">Cytoplasm</keyword>
<protein>
    <recommendedName>
        <fullName evidence="2">Heme chaperone HemW</fullName>
    </recommendedName>
</protein>
<dbReference type="Gene3D" id="3.80.30.20">
    <property type="entry name" value="tm_1862 like domain"/>
    <property type="match status" value="1"/>
</dbReference>
<keyword evidence="4" id="KW-0560">Oxidoreductase</keyword>
<comment type="function">
    <text evidence="2">Probably acts as a heme chaperone, transferring heme to an unknown acceptor. Binds one molecule of heme per monomer, possibly covalently. Binds 1 [4Fe-4S] cluster. The cluster is coordinated with 3 cysteines and an exchangeable S-adenosyl-L-methionine.</text>
</comment>
<dbReference type="InterPro" id="IPR007197">
    <property type="entry name" value="rSAM"/>
</dbReference>
<dbReference type="PANTHER" id="PTHR13932:SF5">
    <property type="entry name" value="RADICAL S-ADENOSYL METHIONINE DOMAIN-CONTAINING PROTEIN 1, MITOCHONDRIAL"/>
    <property type="match status" value="1"/>
</dbReference>
<dbReference type="GO" id="GO:0004109">
    <property type="term" value="F:coproporphyrinogen oxidase activity"/>
    <property type="evidence" value="ECO:0007669"/>
    <property type="project" value="InterPro"/>
</dbReference>
<dbReference type="Proteomes" id="UP000318538">
    <property type="component" value="Chromosome"/>
</dbReference>
<comment type="similarity">
    <text evidence="1">Belongs to the anaerobic coproporphyrinogen-III oxidase family. HemW subfamily.</text>
</comment>
<dbReference type="NCBIfam" id="TIGR00539">
    <property type="entry name" value="hemN_rel"/>
    <property type="match status" value="1"/>
</dbReference>
<reference evidence="4 5" key="1">
    <citation type="submission" date="2019-02" db="EMBL/GenBank/DDBJ databases">
        <title>Deep-cultivation of Planctomycetes and their phenomic and genomic characterization uncovers novel biology.</title>
        <authorList>
            <person name="Wiegand S."/>
            <person name="Jogler M."/>
            <person name="Boedeker C."/>
            <person name="Pinto D."/>
            <person name="Vollmers J."/>
            <person name="Rivas-Marin E."/>
            <person name="Kohn T."/>
            <person name="Peeters S.H."/>
            <person name="Heuer A."/>
            <person name="Rast P."/>
            <person name="Oberbeckmann S."/>
            <person name="Bunk B."/>
            <person name="Jeske O."/>
            <person name="Meyerdierks A."/>
            <person name="Storesund J.E."/>
            <person name="Kallscheuer N."/>
            <person name="Luecker S."/>
            <person name="Lage O.M."/>
            <person name="Pohl T."/>
            <person name="Merkel B.J."/>
            <person name="Hornburger P."/>
            <person name="Mueller R.-W."/>
            <person name="Bruemmer F."/>
            <person name="Labrenz M."/>
            <person name="Spormann A.M."/>
            <person name="Op den Camp H."/>
            <person name="Overmann J."/>
            <person name="Amann R."/>
            <person name="Jetten M.S.M."/>
            <person name="Mascher T."/>
            <person name="Medema M.H."/>
            <person name="Devos D.P."/>
            <person name="Kaster A.-K."/>
            <person name="Ovreas L."/>
            <person name="Rohde M."/>
            <person name="Galperin M.Y."/>
            <person name="Jogler C."/>
        </authorList>
    </citation>
    <scope>NUCLEOTIDE SEQUENCE [LARGE SCALE GENOMIC DNA]</scope>
    <source>
        <strain evidence="4 5">K22_7</strain>
    </source>
</reference>